<keyword evidence="4" id="KW-1185">Reference proteome</keyword>
<organism evidence="3 4">
    <name type="scientific">Steinernema hermaphroditum</name>
    <dbReference type="NCBI Taxonomy" id="289476"/>
    <lineage>
        <taxon>Eukaryota</taxon>
        <taxon>Metazoa</taxon>
        <taxon>Ecdysozoa</taxon>
        <taxon>Nematoda</taxon>
        <taxon>Chromadorea</taxon>
        <taxon>Rhabditida</taxon>
        <taxon>Tylenchina</taxon>
        <taxon>Panagrolaimomorpha</taxon>
        <taxon>Strongyloidoidea</taxon>
        <taxon>Steinernematidae</taxon>
        <taxon>Steinernema</taxon>
    </lineage>
</organism>
<evidence type="ECO:0000259" key="2">
    <source>
        <dbReference type="Pfam" id="PF01764"/>
    </source>
</evidence>
<name>A0AA39LZJ6_9BILA</name>
<proteinExistence type="predicted"/>
<sequence length="362" mass="41107">MRLSFFLLVASLLALATALQECDSFKTCDTCANGTNWMGVNCNWCTTANTCGHFFINTCPMSRRVGFAYNCPRWLPRGVVYNDKFAREKIYPLIAEAYDEDRNRRQQILNCHFKKVIVGNVYETPCDFFARTSCYAYTVVLPTEKAIVVSFRGSNGIEQLVQQGVNFFVTKSMKTFPPTGGLIYDYYYNAFYGLWNSGLKRDLTQYVRQYPDYEFWSVGHSLGGGLASLTAASVVSNRLRPWTKVKMVSFGQPRIGDMSFAAGYDRVVPFSFRIINRNDPVPSIPVLQPLGSPLPGPFHHRHLVWYPDGMPTGAKYYVNYMAEDRSGYSGQIQLNVADHMTYFGKNFANWPSTAKRCPTVRQ</sequence>
<protein>
    <recommendedName>
        <fullName evidence="2">Fungal lipase-type domain-containing protein</fullName>
    </recommendedName>
</protein>
<evidence type="ECO:0000313" key="3">
    <source>
        <dbReference type="EMBL" id="KAK0415353.1"/>
    </source>
</evidence>
<feature type="signal peptide" evidence="1">
    <location>
        <begin position="1"/>
        <end position="18"/>
    </location>
</feature>
<evidence type="ECO:0000256" key="1">
    <source>
        <dbReference type="SAM" id="SignalP"/>
    </source>
</evidence>
<dbReference type="Gene3D" id="3.40.50.1820">
    <property type="entry name" value="alpha/beta hydrolase"/>
    <property type="match status" value="1"/>
</dbReference>
<dbReference type="Proteomes" id="UP001175271">
    <property type="component" value="Unassembled WGS sequence"/>
</dbReference>
<dbReference type="PANTHER" id="PTHR45908:SF18">
    <property type="entry name" value="FUNGAL LIPASE-LIKE DOMAIN-CONTAINING PROTEIN"/>
    <property type="match status" value="1"/>
</dbReference>
<dbReference type="EMBL" id="JAUCMV010000002">
    <property type="protein sequence ID" value="KAK0415353.1"/>
    <property type="molecule type" value="Genomic_DNA"/>
</dbReference>
<dbReference type="GO" id="GO:0006629">
    <property type="term" value="P:lipid metabolic process"/>
    <property type="evidence" value="ECO:0007669"/>
    <property type="project" value="InterPro"/>
</dbReference>
<feature type="domain" description="Fungal lipase-type" evidence="2">
    <location>
        <begin position="148"/>
        <end position="286"/>
    </location>
</feature>
<dbReference type="InterPro" id="IPR029058">
    <property type="entry name" value="AB_hydrolase_fold"/>
</dbReference>
<accession>A0AA39LZJ6</accession>
<dbReference type="AlphaFoldDB" id="A0AA39LZJ6"/>
<dbReference type="Pfam" id="PF01764">
    <property type="entry name" value="Lipase_3"/>
    <property type="match status" value="1"/>
</dbReference>
<keyword evidence="1" id="KW-0732">Signal</keyword>
<dbReference type="CDD" id="cd00519">
    <property type="entry name" value="Lipase_3"/>
    <property type="match status" value="1"/>
</dbReference>
<dbReference type="InterPro" id="IPR002921">
    <property type="entry name" value="Fungal_lipase-type"/>
</dbReference>
<gene>
    <name evidence="3" type="ORF">QR680_011902</name>
</gene>
<dbReference type="PANTHER" id="PTHR45908">
    <property type="entry name" value="PROTEIN CBG11750-RELATED"/>
    <property type="match status" value="1"/>
</dbReference>
<reference evidence="3" key="1">
    <citation type="submission" date="2023-06" db="EMBL/GenBank/DDBJ databases">
        <title>Genomic analysis of the entomopathogenic nematode Steinernema hermaphroditum.</title>
        <authorList>
            <person name="Schwarz E.M."/>
            <person name="Heppert J.K."/>
            <person name="Baniya A."/>
            <person name="Schwartz H.T."/>
            <person name="Tan C.-H."/>
            <person name="Antoshechkin I."/>
            <person name="Sternberg P.W."/>
            <person name="Goodrich-Blair H."/>
            <person name="Dillman A.R."/>
        </authorList>
    </citation>
    <scope>NUCLEOTIDE SEQUENCE</scope>
    <source>
        <strain evidence="3">PS9179</strain>
        <tissue evidence="3">Whole animal</tissue>
    </source>
</reference>
<feature type="chain" id="PRO_5041465308" description="Fungal lipase-type domain-containing protein" evidence="1">
    <location>
        <begin position="19"/>
        <end position="362"/>
    </location>
</feature>
<comment type="caution">
    <text evidence="3">The sequence shown here is derived from an EMBL/GenBank/DDBJ whole genome shotgun (WGS) entry which is preliminary data.</text>
</comment>
<dbReference type="SUPFAM" id="SSF53474">
    <property type="entry name" value="alpha/beta-Hydrolases"/>
    <property type="match status" value="1"/>
</dbReference>
<evidence type="ECO:0000313" key="4">
    <source>
        <dbReference type="Proteomes" id="UP001175271"/>
    </source>
</evidence>